<sequence length="356" mass="39873">MIKQRRTYRVVDGERIEGTWRPVFIRNGAYHLTELYIFADGMINCWEWVDLGGLRRKLADGWVALDLEEGAEASAHDIGTWRFADPWSGSDAESFLAEVADEIDVLNNRPDSTGRCHQALDRFLASGTEDDRRALRAAYLAIPETVRLYALGDMDAKDRPLRLICTPVGGTTTYREVVTEADHAEAEQYFAERDRWRRKQEEARAADGPQDPRDPTVILDSYALRPSVTPGVEALRNEYPVPVDLGGLTFPTATHAYWALSTVDVEAREAIRDAKGAAEATAGRAPIRPGWAQLRDAVMHTVLRAKFGQNPDLAEILVGTGDARIEYHGFSRYWDGRLGRLLELVRSEIAAERSGF</sequence>
<evidence type="ECO:0000259" key="4">
    <source>
        <dbReference type="Pfam" id="PF24644"/>
    </source>
</evidence>
<protein>
    <submittedName>
        <fullName evidence="6">Putative NAD-dependent protein-ADP-ribosyltransferase YbiA (DUF1768 family)</fullName>
    </submittedName>
</protein>
<dbReference type="Pfam" id="PF24645">
    <property type="entry name" value="DUF7639"/>
    <property type="match status" value="1"/>
</dbReference>
<comment type="catalytic activity">
    <reaction evidence="1">
        <text>5-amino-6-(5-phospho-D-ribosylamino)uracil + H2O = 5,6-diaminouracil + D-ribose 5-phosphate</text>
        <dbReference type="Rhea" id="RHEA:55020"/>
        <dbReference type="ChEBI" id="CHEBI:15377"/>
        <dbReference type="ChEBI" id="CHEBI:46252"/>
        <dbReference type="ChEBI" id="CHEBI:58453"/>
        <dbReference type="ChEBI" id="CHEBI:78346"/>
    </reaction>
</comment>
<dbReference type="Pfam" id="PF08719">
    <property type="entry name" value="NADAR"/>
    <property type="match status" value="1"/>
</dbReference>
<dbReference type="EMBL" id="PVMZ01000018">
    <property type="protein sequence ID" value="PRX16686.1"/>
    <property type="molecule type" value="Genomic_DNA"/>
</dbReference>
<name>A0A2T0K1J6_9ACTN</name>
<evidence type="ECO:0000256" key="1">
    <source>
        <dbReference type="ARBA" id="ARBA00000022"/>
    </source>
</evidence>
<dbReference type="OrthoDB" id="643483at2"/>
<comment type="catalytic activity">
    <reaction evidence="2">
        <text>2,5-diamino-6-hydroxy-4-(5-phosphoribosylamino)-pyrimidine + H2O = 2,5,6-triamino-4-hydroxypyrimidine + D-ribose 5-phosphate</text>
        <dbReference type="Rhea" id="RHEA:23436"/>
        <dbReference type="ChEBI" id="CHEBI:15377"/>
        <dbReference type="ChEBI" id="CHEBI:58614"/>
        <dbReference type="ChEBI" id="CHEBI:78346"/>
        <dbReference type="ChEBI" id="CHEBI:137796"/>
    </reaction>
</comment>
<evidence type="ECO:0000259" key="3">
    <source>
        <dbReference type="Pfam" id="PF08719"/>
    </source>
</evidence>
<dbReference type="AlphaFoldDB" id="A0A2T0K1J6"/>
<dbReference type="RefSeq" id="WP_106326204.1">
    <property type="nucleotide sequence ID" value="NZ_BOMO01000067.1"/>
</dbReference>
<dbReference type="GO" id="GO:0016740">
    <property type="term" value="F:transferase activity"/>
    <property type="evidence" value="ECO:0007669"/>
    <property type="project" value="UniProtKB-KW"/>
</dbReference>
<dbReference type="Gene3D" id="1.10.357.40">
    <property type="entry name" value="YbiA-like"/>
    <property type="match status" value="1"/>
</dbReference>
<feature type="domain" description="NADAR" evidence="3">
    <location>
        <begin position="242"/>
        <end position="328"/>
    </location>
</feature>
<dbReference type="InterPro" id="IPR056055">
    <property type="entry name" value="DUF7638"/>
</dbReference>
<gene>
    <name evidence="6" type="ORF">CLV67_11817</name>
</gene>
<dbReference type="CDD" id="cd15457">
    <property type="entry name" value="NADAR"/>
    <property type="match status" value="1"/>
</dbReference>
<comment type="caution">
    <text evidence="6">The sequence shown here is derived from an EMBL/GenBank/DDBJ whole genome shotgun (WGS) entry which is preliminary data.</text>
</comment>
<dbReference type="InterPro" id="IPR012816">
    <property type="entry name" value="NADAR"/>
</dbReference>
<proteinExistence type="predicted"/>
<dbReference type="Pfam" id="PF24644">
    <property type="entry name" value="DUF7638"/>
    <property type="match status" value="1"/>
</dbReference>
<evidence type="ECO:0000313" key="7">
    <source>
        <dbReference type="Proteomes" id="UP000239415"/>
    </source>
</evidence>
<dbReference type="Proteomes" id="UP000239415">
    <property type="component" value="Unassembled WGS sequence"/>
</dbReference>
<evidence type="ECO:0000313" key="6">
    <source>
        <dbReference type="EMBL" id="PRX16686.1"/>
    </source>
</evidence>
<evidence type="ECO:0000256" key="2">
    <source>
        <dbReference type="ARBA" id="ARBA00000751"/>
    </source>
</evidence>
<keyword evidence="6" id="KW-0808">Transferase</keyword>
<feature type="domain" description="DUF7639" evidence="5">
    <location>
        <begin position="111"/>
        <end position="200"/>
    </location>
</feature>
<feature type="domain" description="DUF7638" evidence="4">
    <location>
        <begin position="6"/>
        <end position="110"/>
    </location>
</feature>
<keyword evidence="7" id="KW-1185">Reference proteome</keyword>
<dbReference type="InterPro" id="IPR037238">
    <property type="entry name" value="YbiA-like_sf"/>
</dbReference>
<organism evidence="6 7">
    <name type="scientific">Actinoplanes italicus</name>
    <dbReference type="NCBI Taxonomy" id="113567"/>
    <lineage>
        <taxon>Bacteria</taxon>
        <taxon>Bacillati</taxon>
        <taxon>Actinomycetota</taxon>
        <taxon>Actinomycetes</taxon>
        <taxon>Micromonosporales</taxon>
        <taxon>Micromonosporaceae</taxon>
        <taxon>Actinoplanes</taxon>
    </lineage>
</organism>
<evidence type="ECO:0000259" key="5">
    <source>
        <dbReference type="Pfam" id="PF24645"/>
    </source>
</evidence>
<reference evidence="6 7" key="1">
    <citation type="submission" date="2018-03" db="EMBL/GenBank/DDBJ databases">
        <title>Genomic Encyclopedia of Archaeal and Bacterial Type Strains, Phase II (KMG-II): from individual species to whole genera.</title>
        <authorList>
            <person name="Goeker M."/>
        </authorList>
    </citation>
    <scope>NUCLEOTIDE SEQUENCE [LARGE SCALE GENOMIC DNA]</scope>
    <source>
        <strain evidence="6 7">DSM 43146</strain>
    </source>
</reference>
<accession>A0A2T0K1J6</accession>
<dbReference type="InterPro" id="IPR056056">
    <property type="entry name" value="DUF7639"/>
</dbReference>
<dbReference type="SUPFAM" id="SSF143990">
    <property type="entry name" value="YbiA-like"/>
    <property type="match status" value="1"/>
</dbReference>